<dbReference type="InParanoid" id="A0A2P6N109"/>
<organism evidence="2 3">
    <name type="scientific">Planoprotostelium fungivorum</name>
    <dbReference type="NCBI Taxonomy" id="1890364"/>
    <lineage>
        <taxon>Eukaryota</taxon>
        <taxon>Amoebozoa</taxon>
        <taxon>Evosea</taxon>
        <taxon>Variosea</taxon>
        <taxon>Cavosteliida</taxon>
        <taxon>Cavosteliaceae</taxon>
        <taxon>Planoprotostelium</taxon>
    </lineage>
</organism>
<evidence type="ECO:0000313" key="3">
    <source>
        <dbReference type="Proteomes" id="UP000241769"/>
    </source>
</evidence>
<comment type="caution">
    <text evidence="2">The sequence shown here is derived from an EMBL/GenBank/DDBJ whole genome shotgun (WGS) entry which is preliminary data.</text>
</comment>
<reference evidence="2 3" key="1">
    <citation type="journal article" date="2018" name="Genome Biol. Evol.">
        <title>Multiple Roots of Fruiting Body Formation in Amoebozoa.</title>
        <authorList>
            <person name="Hillmann F."/>
            <person name="Forbes G."/>
            <person name="Novohradska S."/>
            <person name="Ferling I."/>
            <person name="Riege K."/>
            <person name="Groth M."/>
            <person name="Westermann M."/>
            <person name="Marz M."/>
            <person name="Spaller T."/>
            <person name="Winckler T."/>
            <person name="Schaap P."/>
            <person name="Glockner G."/>
        </authorList>
    </citation>
    <scope>NUCLEOTIDE SEQUENCE [LARGE SCALE GENOMIC DNA]</scope>
    <source>
        <strain evidence="2 3">Jena</strain>
    </source>
</reference>
<dbReference type="PROSITE" id="PS50053">
    <property type="entry name" value="UBIQUITIN_2"/>
    <property type="match status" value="1"/>
</dbReference>
<accession>A0A2P6N109</accession>
<gene>
    <name evidence="2" type="ORF">PROFUN_00484</name>
</gene>
<dbReference type="OrthoDB" id="419317at2759"/>
<dbReference type="SUPFAM" id="SSF54236">
    <property type="entry name" value="Ubiquitin-like"/>
    <property type="match status" value="1"/>
</dbReference>
<evidence type="ECO:0000259" key="1">
    <source>
        <dbReference type="PROSITE" id="PS50053"/>
    </source>
</evidence>
<dbReference type="FunCoup" id="A0A2P6N109">
    <property type="interactions" value="97"/>
</dbReference>
<dbReference type="Gene3D" id="3.10.20.90">
    <property type="entry name" value="Phosphatidylinositol 3-kinase Catalytic Subunit, Chain A, domain 1"/>
    <property type="match status" value="1"/>
</dbReference>
<dbReference type="Proteomes" id="UP000241769">
    <property type="component" value="Unassembled WGS sequence"/>
</dbReference>
<dbReference type="EMBL" id="MDYQ01000257">
    <property type="protein sequence ID" value="PRP77623.1"/>
    <property type="molecule type" value="Genomic_DNA"/>
</dbReference>
<dbReference type="STRING" id="1890364.A0A2P6N109"/>
<keyword evidence="3" id="KW-1185">Reference proteome</keyword>
<protein>
    <recommendedName>
        <fullName evidence="1">Ubiquitin-like domain-containing protein</fullName>
    </recommendedName>
</protein>
<dbReference type="InterPro" id="IPR000626">
    <property type="entry name" value="Ubiquitin-like_dom"/>
</dbReference>
<dbReference type="CDD" id="cd17039">
    <property type="entry name" value="Ubl_ubiquitin_like"/>
    <property type="match status" value="1"/>
</dbReference>
<feature type="domain" description="Ubiquitin-like" evidence="1">
    <location>
        <begin position="1"/>
        <end position="57"/>
    </location>
</feature>
<dbReference type="InterPro" id="IPR029071">
    <property type="entry name" value="Ubiquitin-like_domsf"/>
</dbReference>
<dbReference type="AlphaFoldDB" id="A0A2P6N109"/>
<sequence>MAIIKVTSVSTGEILNVEASNVAEVKSQILSLKGIPTYHQTILSNGKALEDEALLEDGSKVQMSMGLHGGCGMGCDICGCGGGCRCEIL</sequence>
<evidence type="ECO:0000313" key="2">
    <source>
        <dbReference type="EMBL" id="PRP77623.1"/>
    </source>
</evidence>
<name>A0A2P6N109_9EUKA</name>
<proteinExistence type="predicted"/>